<dbReference type="Proteomes" id="UP000078240">
    <property type="component" value="Unassembled WGS sequence"/>
</dbReference>
<dbReference type="AlphaFoldDB" id="A0A179FJM5"/>
<gene>
    <name evidence="1" type="ORF">VFPBJ_11135</name>
</gene>
<proteinExistence type="predicted"/>
<reference evidence="1 2" key="1">
    <citation type="submission" date="2016-01" db="EMBL/GenBank/DDBJ databases">
        <title>Biosynthesis of antibiotic leucinostatins and their inhibition on Phytophthora in bio-control Purpureocillium lilacinum.</title>
        <authorList>
            <person name="Wang G."/>
            <person name="Liu Z."/>
            <person name="Lin R."/>
            <person name="Li E."/>
            <person name="Mao Z."/>
            <person name="Ling J."/>
            <person name="Yin W."/>
            <person name="Xie B."/>
        </authorList>
    </citation>
    <scope>NUCLEOTIDE SEQUENCE [LARGE SCALE GENOMIC DNA]</scope>
    <source>
        <strain evidence="1">PLBJ-1</strain>
    </source>
</reference>
<name>A0A179FJM5_PURLI</name>
<protein>
    <submittedName>
        <fullName evidence="1">Uncharacterized protein</fullName>
    </submittedName>
</protein>
<evidence type="ECO:0000313" key="1">
    <source>
        <dbReference type="EMBL" id="OAQ65742.1"/>
    </source>
</evidence>
<accession>A0A179FJM5</accession>
<sequence>MARKEAGPKSTGNLFEGPDGQAATVAGARLGKQACHENSHGVEVSNDDERTRRPVAALEVAYGHPESQRHQGLQALVLFDNVHCRVYLTGVLQGADEVLDMRCVFPVAVKARLGLVDLL</sequence>
<comment type="caution">
    <text evidence="1">The sequence shown here is derived from an EMBL/GenBank/DDBJ whole genome shotgun (WGS) entry which is preliminary data.</text>
</comment>
<dbReference type="EMBL" id="LSBH01000013">
    <property type="protein sequence ID" value="OAQ65742.1"/>
    <property type="molecule type" value="Genomic_DNA"/>
</dbReference>
<evidence type="ECO:0000313" key="2">
    <source>
        <dbReference type="Proteomes" id="UP000078240"/>
    </source>
</evidence>
<organism evidence="1 2">
    <name type="scientific">Purpureocillium lilacinum</name>
    <name type="common">Paecilomyces lilacinus</name>
    <dbReference type="NCBI Taxonomy" id="33203"/>
    <lineage>
        <taxon>Eukaryota</taxon>
        <taxon>Fungi</taxon>
        <taxon>Dikarya</taxon>
        <taxon>Ascomycota</taxon>
        <taxon>Pezizomycotina</taxon>
        <taxon>Sordariomycetes</taxon>
        <taxon>Hypocreomycetidae</taxon>
        <taxon>Hypocreales</taxon>
        <taxon>Ophiocordycipitaceae</taxon>
        <taxon>Purpureocillium</taxon>
    </lineage>
</organism>